<dbReference type="PROSITE" id="PS51257">
    <property type="entry name" value="PROKAR_LIPOPROTEIN"/>
    <property type="match status" value="1"/>
</dbReference>
<dbReference type="PANTHER" id="PTHR30406:SF8">
    <property type="entry name" value="SULFATE TRANSPORT SYSTEM PERMEASE PROTEIN CYST"/>
    <property type="match status" value="1"/>
</dbReference>
<evidence type="ECO:0000256" key="3">
    <source>
        <dbReference type="ARBA" id="ARBA00022448"/>
    </source>
</evidence>
<evidence type="ECO:0000256" key="6">
    <source>
        <dbReference type="ARBA" id="ARBA00023032"/>
    </source>
</evidence>
<feature type="transmembrane region" description="Helical" evidence="9">
    <location>
        <begin position="136"/>
        <end position="156"/>
    </location>
</feature>
<dbReference type="PANTHER" id="PTHR30406">
    <property type="entry name" value="SULFATE TRANSPORT SYSTEM PERMEASE PROTEIN"/>
    <property type="match status" value="1"/>
</dbReference>
<evidence type="ECO:0000256" key="1">
    <source>
        <dbReference type="ARBA" id="ARBA00004651"/>
    </source>
</evidence>
<dbReference type="EMBL" id="BAABRL010000007">
    <property type="protein sequence ID" value="GAA5496187.1"/>
    <property type="molecule type" value="Genomic_DNA"/>
</dbReference>
<dbReference type="SUPFAM" id="SSF161098">
    <property type="entry name" value="MetI-like"/>
    <property type="match status" value="1"/>
</dbReference>
<comment type="function">
    <text evidence="8">Part of the ABC transporter complex CysAWTP (TC 3.A.1.6.1) involved in sulfate/thiosulfate import. Probably responsible for the translocation of the substrate across the membrane.</text>
</comment>
<evidence type="ECO:0000256" key="8">
    <source>
        <dbReference type="ARBA" id="ARBA00025323"/>
    </source>
</evidence>
<feature type="transmembrane region" description="Helical" evidence="9">
    <location>
        <begin position="12"/>
        <end position="39"/>
    </location>
</feature>
<evidence type="ECO:0000259" key="10">
    <source>
        <dbReference type="PROSITE" id="PS50928"/>
    </source>
</evidence>
<evidence type="ECO:0000256" key="4">
    <source>
        <dbReference type="ARBA" id="ARBA00022692"/>
    </source>
</evidence>
<evidence type="ECO:0000256" key="9">
    <source>
        <dbReference type="RuleBase" id="RU363032"/>
    </source>
</evidence>
<sequence>MKHLKPTRSDLPFYGSISLIGGAYVVLLTLLVLACASFLTWETFTETLQSPAILQSLKLTFLTCTVSSILALFVSVPLSYSLSRFRFRGRSVIDTLLDIPIVLPPIVVGLSLLILFNSLPSSENSLENLLNGQGTAVTFHVPAIILAQFTIITAFATRSLKVTFDQLPERTEHIALTLGCNRFQAFWKICLPQAQPGILAAGLLAWARALGEFGPILIFAGATRGKTEVLSTSIFLEINTGNLPGAAAISLVLILLSLSTIFLLRFLGSRTSNN</sequence>
<feature type="transmembrane region" description="Helical" evidence="9">
    <location>
        <begin position="243"/>
        <end position="267"/>
    </location>
</feature>
<evidence type="ECO:0000313" key="11">
    <source>
        <dbReference type="EMBL" id="GAA5496187.1"/>
    </source>
</evidence>
<keyword evidence="5 9" id="KW-1133">Transmembrane helix</keyword>
<reference evidence="11 12" key="1">
    <citation type="submission" date="2024-02" db="EMBL/GenBank/DDBJ databases">
        <title>Rubritalea halochordaticola NBRC 107102.</title>
        <authorList>
            <person name="Ichikawa N."/>
            <person name="Katano-Makiyama Y."/>
            <person name="Hidaka K."/>
        </authorList>
    </citation>
    <scope>NUCLEOTIDE SEQUENCE [LARGE SCALE GENOMIC DNA]</scope>
    <source>
        <strain evidence="11 12">NBRC 107102</strain>
    </source>
</reference>
<dbReference type="PROSITE" id="PS50928">
    <property type="entry name" value="ABC_TM1"/>
    <property type="match status" value="1"/>
</dbReference>
<dbReference type="Proteomes" id="UP001424741">
    <property type="component" value="Unassembled WGS sequence"/>
</dbReference>
<keyword evidence="6" id="KW-0764">Sulfate transport</keyword>
<accession>A0ABP9V4C3</accession>
<feature type="domain" description="ABC transmembrane type-1" evidence="10">
    <location>
        <begin position="57"/>
        <end position="264"/>
    </location>
</feature>
<gene>
    <name evidence="11" type="primary">cysW</name>
    <name evidence="11" type="ORF">Rhal01_02369</name>
</gene>
<dbReference type="Pfam" id="PF00528">
    <property type="entry name" value="BPD_transp_1"/>
    <property type="match status" value="1"/>
</dbReference>
<dbReference type="InterPro" id="IPR005667">
    <property type="entry name" value="Sulph_transpt2"/>
</dbReference>
<keyword evidence="7 9" id="KW-0472">Membrane</keyword>
<evidence type="ECO:0000256" key="7">
    <source>
        <dbReference type="ARBA" id="ARBA00023136"/>
    </source>
</evidence>
<keyword evidence="4 9" id="KW-0812">Transmembrane</keyword>
<feature type="transmembrane region" description="Helical" evidence="9">
    <location>
        <begin position="198"/>
        <end position="223"/>
    </location>
</feature>
<comment type="similarity">
    <text evidence="9">Belongs to the binding-protein-dependent transport system permease family.</text>
</comment>
<dbReference type="Gene3D" id="1.10.3720.10">
    <property type="entry name" value="MetI-like"/>
    <property type="match status" value="1"/>
</dbReference>
<feature type="transmembrane region" description="Helical" evidence="9">
    <location>
        <begin position="59"/>
        <end position="83"/>
    </location>
</feature>
<organism evidence="11 12">
    <name type="scientific">Rubritalea halochordaticola</name>
    <dbReference type="NCBI Taxonomy" id="714537"/>
    <lineage>
        <taxon>Bacteria</taxon>
        <taxon>Pseudomonadati</taxon>
        <taxon>Verrucomicrobiota</taxon>
        <taxon>Verrucomicrobiia</taxon>
        <taxon>Verrucomicrobiales</taxon>
        <taxon>Rubritaleaceae</taxon>
        <taxon>Rubritalea</taxon>
    </lineage>
</organism>
<comment type="caution">
    <text evidence="11">The sequence shown here is derived from an EMBL/GenBank/DDBJ whole genome shotgun (WGS) entry which is preliminary data.</text>
</comment>
<comment type="subcellular location">
    <subcellularLocation>
        <location evidence="1 9">Cell membrane</location>
        <topology evidence="1 9">Multi-pass membrane protein</topology>
    </subcellularLocation>
</comment>
<name>A0ABP9V4C3_9BACT</name>
<proteinExistence type="inferred from homology"/>
<dbReference type="InterPro" id="IPR035906">
    <property type="entry name" value="MetI-like_sf"/>
</dbReference>
<keyword evidence="3 9" id="KW-0813">Transport</keyword>
<evidence type="ECO:0000256" key="2">
    <source>
        <dbReference type="ARBA" id="ARBA00011779"/>
    </source>
</evidence>
<feature type="transmembrane region" description="Helical" evidence="9">
    <location>
        <begin position="95"/>
        <end position="116"/>
    </location>
</feature>
<dbReference type="CDD" id="cd06261">
    <property type="entry name" value="TM_PBP2"/>
    <property type="match status" value="1"/>
</dbReference>
<dbReference type="InterPro" id="IPR000515">
    <property type="entry name" value="MetI-like"/>
</dbReference>
<evidence type="ECO:0000256" key="5">
    <source>
        <dbReference type="ARBA" id="ARBA00022989"/>
    </source>
</evidence>
<comment type="subunit">
    <text evidence="2">The complex is composed of two ATP-binding proteins (CysA), two transmembrane proteins (CysT and CysW) and a solute-binding protein (CysP).</text>
</comment>
<dbReference type="RefSeq" id="WP_346188893.1">
    <property type="nucleotide sequence ID" value="NZ_BAABRL010000007.1"/>
</dbReference>
<evidence type="ECO:0000313" key="12">
    <source>
        <dbReference type="Proteomes" id="UP001424741"/>
    </source>
</evidence>
<protein>
    <submittedName>
        <fullName evidence="11">Sulfate transport system permease protein CysW</fullName>
    </submittedName>
</protein>
<keyword evidence="12" id="KW-1185">Reference proteome</keyword>